<gene>
    <name evidence="1" type="ORF">WJX81_003889</name>
</gene>
<protein>
    <submittedName>
        <fullName evidence="1">Uncharacterized protein</fullName>
    </submittedName>
</protein>
<sequence length="204" mass="22944">MVVYVYAETDAESRNNLRFFLQHGVRPDDGAHYVVTVQSEDAVLATALESEVVQDNVRFLSHLNVCYDWGTFGWVVRSKIITSAYKYFIMLNSSVRGPFLPPYMGPVTWHKLFTQRLNSDVLIVGPTVSCEGTPNRLNMSEIRQNPHVQSFVIATNRAGFKTLLQDGNVLKCWSERLDAIYHAELGASAAVLRAGYNLGCLLQR</sequence>
<evidence type="ECO:0000313" key="2">
    <source>
        <dbReference type="Proteomes" id="UP001445335"/>
    </source>
</evidence>
<organism evidence="1 2">
    <name type="scientific">Elliptochloris bilobata</name>
    <dbReference type="NCBI Taxonomy" id="381761"/>
    <lineage>
        <taxon>Eukaryota</taxon>
        <taxon>Viridiplantae</taxon>
        <taxon>Chlorophyta</taxon>
        <taxon>core chlorophytes</taxon>
        <taxon>Trebouxiophyceae</taxon>
        <taxon>Trebouxiophyceae incertae sedis</taxon>
        <taxon>Elliptochloris clade</taxon>
        <taxon>Elliptochloris</taxon>
    </lineage>
</organism>
<proteinExistence type="predicted"/>
<name>A0AAW1QYD3_9CHLO</name>
<evidence type="ECO:0000313" key="1">
    <source>
        <dbReference type="EMBL" id="KAK9826482.1"/>
    </source>
</evidence>
<comment type="caution">
    <text evidence="1">The sequence shown here is derived from an EMBL/GenBank/DDBJ whole genome shotgun (WGS) entry which is preliminary data.</text>
</comment>
<dbReference type="Proteomes" id="UP001445335">
    <property type="component" value="Unassembled WGS sequence"/>
</dbReference>
<reference evidence="1 2" key="1">
    <citation type="journal article" date="2024" name="Nat. Commun.">
        <title>Phylogenomics reveals the evolutionary origins of lichenization in chlorophyte algae.</title>
        <authorList>
            <person name="Puginier C."/>
            <person name="Libourel C."/>
            <person name="Otte J."/>
            <person name="Skaloud P."/>
            <person name="Haon M."/>
            <person name="Grisel S."/>
            <person name="Petersen M."/>
            <person name="Berrin J.G."/>
            <person name="Delaux P.M."/>
            <person name="Dal Grande F."/>
            <person name="Keller J."/>
        </authorList>
    </citation>
    <scope>NUCLEOTIDE SEQUENCE [LARGE SCALE GENOMIC DNA]</scope>
    <source>
        <strain evidence="1 2">SAG 245.80</strain>
    </source>
</reference>
<accession>A0AAW1QYD3</accession>
<dbReference type="EMBL" id="JALJOU010000064">
    <property type="protein sequence ID" value="KAK9826482.1"/>
    <property type="molecule type" value="Genomic_DNA"/>
</dbReference>
<dbReference type="AlphaFoldDB" id="A0AAW1QYD3"/>
<keyword evidence="2" id="KW-1185">Reference proteome</keyword>